<dbReference type="Proteomes" id="UP000596329">
    <property type="component" value="Chromosome"/>
</dbReference>
<dbReference type="InterPro" id="IPR050708">
    <property type="entry name" value="T6SS_VgrG/RHS"/>
</dbReference>
<evidence type="ECO:0000313" key="2">
    <source>
        <dbReference type="Proteomes" id="UP000596329"/>
    </source>
</evidence>
<name>A0A7U2R9M9_FLAPS</name>
<dbReference type="EMBL" id="CP059075">
    <property type="protein sequence ID" value="QRE04056.1"/>
    <property type="molecule type" value="Genomic_DNA"/>
</dbReference>
<dbReference type="RefSeq" id="WP_203096008.1">
    <property type="nucleotide sequence ID" value="NZ_CP059075.1"/>
</dbReference>
<protein>
    <submittedName>
        <fullName evidence="1">RHS repeat-associated core domain-containing protein</fullName>
    </submittedName>
</protein>
<reference evidence="1 2" key="1">
    <citation type="submission" date="2020-07" db="EMBL/GenBank/DDBJ databases">
        <title>Genomic characterization of Flavobacterium psychrophilum strains.</title>
        <authorList>
            <person name="Castillo D."/>
            <person name="Jorgensen J."/>
            <person name="Middelboe M."/>
        </authorList>
    </citation>
    <scope>NUCLEOTIDE SEQUENCE [LARGE SCALE GENOMIC DNA]</scope>
    <source>
        <strain evidence="1 2">FPS-R7</strain>
    </source>
</reference>
<accession>A0A7U2R9M9</accession>
<proteinExistence type="predicted"/>
<evidence type="ECO:0000313" key="1">
    <source>
        <dbReference type="EMBL" id="QRE04056.1"/>
    </source>
</evidence>
<gene>
    <name evidence="1" type="ORF">H0H26_00120</name>
</gene>
<organism evidence="1 2">
    <name type="scientific">Flavobacterium psychrophilum</name>
    <dbReference type="NCBI Taxonomy" id="96345"/>
    <lineage>
        <taxon>Bacteria</taxon>
        <taxon>Pseudomonadati</taxon>
        <taxon>Bacteroidota</taxon>
        <taxon>Flavobacteriia</taxon>
        <taxon>Flavobacteriales</taxon>
        <taxon>Flavobacteriaceae</taxon>
        <taxon>Flavobacterium</taxon>
    </lineage>
</organism>
<dbReference type="PANTHER" id="PTHR32305">
    <property type="match status" value="1"/>
</dbReference>
<dbReference type="InterPro" id="IPR022385">
    <property type="entry name" value="Rhs_assc_core"/>
</dbReference>
<dbReference type="NCBIfam" id="TIGR03696">
    <property type="entry name" value="Rhs_assc_core"/>
    <property type="match status" value="1"/>
</dbReference>
<dbReference type="PANTHER" id="PTHR32305:SF15">
    <property type="entry name" value="PROTEIN RHSA-RELATED"/>
    <property type="match status" value="1"/>
</dbReference>
<dbReference type="AlphaFoldDB" id="A0A7U2R9M9"/>
<sequence>MFWVPDHLGSSSYISTLNGQISQHVEYIAFGEVLFEEHSSSFKSPYLFNGKELDRETNLSFYGARYLDMKTSLWLNVDPLAEKFPNQSPYSFCFNNPMHFVDPDGRAPSDWINFTGKNGQQQIVYDSSVKTKAQAEAKGYTGVQDVFTSGTGHSEKSGEQFVFQEGGKFSVNGGKMIDAGEGGVTTASGAYIGENKSTAAVAAPILSNTGDALTVGGAIASATGFGAIAGGPMMAVGQALSRAGTALEICDDINNGTPIGAKVLTKAALEAVPMAGGAAVKALGAPAAANLIDVGAVGAGRAIDAAKETKTGPYREN</sequence>
<dbReference type="Gene3D" id="2.180.10.10">
    <property type="entry name" value="RHS repeat-associated core"/>
    <property type="match status" value="1"/>
</dbReference>